<proteinExistence type="predicted"/>
<evidence type="ECO:0000313" key="2">
    <source>
        <dbReference type="EMBL" id="KAK7109178.1"/>
    </source>
</evidence>
<gene>
    <name evidence="2" type="ORF">V1264_013266</name>
</gene>
<reference evidence="2 3" key="1">
    <citation type="submission" date="2024-02" db="EMBL/GenBank/DDBJ databases">
        <title>Chromosome-scale genome assembly of the rough periwinkle Littorina saxatilis.</title>
        <authorList>
            <person name="De Jode A."/>
            <person name="Faria R."/>
            <person name="Formenti G."/>
            <person name="Sims Y."/>
            <person name="Smith T.P."/>
            <person name="Tracey A."/>
            <person name="Wood J.M.D."/>
            <person name="Zagrodzka Z.B."/>
            <person name="Johannesson K."/>
            <person name="Butlin R.K."/>
            <person name="Leder E.H."/>
        </authorList>
    </citation>
    <scope>NUCLEOTIDE SEQUENCE [LARGE SCALE GENOMIC DNA]</scope>
    <source>
        <strain evidence="2">Snail1</strain>
        <tissue evidence="2">Muscle</tissue>
    </source>
</reference>
<protein>
    <recommendedName>
        <fullName evidence="4">AAA+ ATPase domain-containing protein</fullName>
    </recommendedName>
</protein>
<keyword evidence="3" id="KW-1185">Reference proteome</keyword>
<dbReference type="EMBL" id="JBAMIC010000003">
    <property type="protein sequence ID" value="KAK7109178.1"/>
    <property type="molecule type" value="Genomic_DNA"/>
</dbReference>
<dbReference type="AlphaFoldDB" id="A0AAN9BNC5"/>
<evidence type="ECO:0000313" key="3">
    <source>
        <dbReference type="Proteomes" id="UP001374579"/>
    </source>
</evidence>
<dbReference type="Proteomes" id="UP001374579">
    <property type="component" value="Unassembled WGS sequence"/>
</dbReference>
<feature type="chain" id="PRO_5042837768" description="AAA+ ATPase domain-containing protein" evidence="1">
    <location>
        <begin position="21"/>
        <end position="511"/>
    </location>
</feature>
<accession>A0AAN9BNC5</accession>
<dbReference type="SUPFAM" id="SSF52540">
    <property type="entry name" value="P-loop containing nucleoside triphosphate hydrolases"/>
    <property type="match status" value="1"/>
</dbReference>
<comment type="caution">
    <text evidence="2">The sequence shown here is derived from an EMBL/GenBank/DDBJ whole genome shotgun (WGS) entry which is preliminary data.</text>
</comment>
<evidence type="ECO:0008006" key="4">
    <source>
        <dbReference type="Google" id="ProtNLM"/>
    </source>
</evidence>
<evidence type="ECO:0000256" key="1">
    <source>
        <dbReference type="SAM" id="SignalP"/>
    </source>
</evidence>
<name>A0AAN9BNC5_9CAEN</name>
<organism evidence="2 3">
    <name type="scientific">Littorina saxatilis</name>
    <dbReference type="NCBI Taxonomy" id="31220"/>
    <lineage>
        <taxon>Eukaryota</taxon>
        <taxon>Metazoa</taxon>
        <taxon>Spiralia</taxon>
        <taxon>Lophotrochozoa</taxon>
        <taxon>Mollusca</taxon>
        <taxon>Gastropoda</taxon>
        <taxon>Caenogastropoda</taxon>
        <taxon>Littorinimorpha</taxon>
        <taxon>Littorinoidea</taxon>
        <taxon>Littorinidae</taxon>
        <taxon>Littorina</taxon>
    </lineage>
</organism>
<dbReference type="Gene3D" id="3.40.50.300">
    <property type="entry name" value="P-loop containing nucleotide triphosphate hydrolases"/>
    <property type="match status" value="1"/>
</dbReference>
<sequence>MMLIMHPHTILLHAVCQSLGADTTAKAVQLCCCSDQFSQPASYWDVTPDVLSQLRTWWQQRMPCTPDTQLTDEQYLDIVARFVGPATTVSVPCYNGVRVEVRTAGQAVAELGRRLALLVLTLQQLDLMNRDPPRVCITGPPGTGKTVVLVQQALRWLLQGNDVQVISTRCSTRAVNALITEQIKISPSVVRTASQIPGKMFYHRFDFYKREADTDTAIKKLEACEKDGKLFVLIDEAHFIARDDAGKRHTKLISELTQSVPELHLWAACVQHIDIPKELQHEEFTVPLRCAPVIQRVITPVVKMVSKQVREYTDCGVPAPGDGPRVVELSHHGNDHTGQWPAECNKCGKEVAAELRRLDVGRAGGTLTNSPAALSYRDVFILTRSSELHDDVKDDAGNVTSPASGVVRGLRDAGVPVCVLAQQDAQQNEEQGEKDLESVALWKKDEVTVTHYGAVQGLERRVVVVLQGKTKVADKHRRKNDIEVVDILDAVSRCTTQLIMVKKEEKMCVVL</sequence>
<keyword evidence="1" id="KW-0732">Signal</keyword>
<feature type="signal peptide" evidence="1">
    <location>
        <begin position="1"/>
        <end position="20"/>
    </location>
</feature>
<dbReference type="InterPro" id="IPR027417">
    <property type="entry name" value="P-loop_NTPase"/>
</dbReference>